<dbReference type="Gene3D" id="3.40.50.1110">
    <property type="entry name" value="SGNH hydrolase"/>
    <property type="match status" value="1"/>
</dbReference>
<accession>A0A2W1L4F6</accession>
<dbReference type="AlphaFoldDB" id="A0A2W1L4F6"/>
<feature type="domain" description="SGNH hydrolase-type esterase" evidence="1">
    <location>
        <begin position="172"/>
        <end position="331"/>
    </location>
</feature>
<evidence type="ECO:0000313" key="2">
    <source>
        <dbReference type="EMBL" id="PZD94246.1"/>
    </source>
</evidence>
<evidence type="ECO:0000313" key="3">
    <source>
        <dbReference type="Proteomes" id="UP000249522"/>
    </source>
</evidence>
<reference evidence="2 3" key="1">
    <citation type="submission" date="2018-06" db="EMBL/GenBank/DDBJ databases">
        <title>Paenibacillus imtechensis sp. nov.</title>
        <authorList>
            <person name="Pinnaka A.K."/>
            <person name="Singh H."/>
            <person name="Kaur M."/>
        </authorList>
    </citation>
    <scope>NUCLEOTIDE SEQUENCE [LARGE SCALE GENOMIC DNA]</scope>
    <source>
        <strain evidence="2 3">SMB1</strain>
    </source>
</reference>
<evidence type="ECO:0000259" key="1">
    <source>
        <dbReference type="Pfam" id="PF13472"/>
    </source>
</evidence>
<name>A0A2W1L4F6_9BACL</name>
<sequence length="348" mass="38978">MVIQGVGLHNIAEIEELGEGRGIQLSRVPAKVRLALNEKAQGRALLGAGSELRFNLEGDEAILTFLHEPLDRSAGFAGPKGVFEVYQGDYQGAYDTTPQLMAEGGETRLVVRRSRKHEQLLRRRYDEGLLTFDPSLLRVMLPNDLQVRLHRIEGAVTPPRRGQAPAGRLLVYGSSITAGGDAVLPSGSYAHAAARRLGTDLINLGFSGSCHVEPAMADYIAARGDWHYAVLELGVNVIDFMPLAEFEQRVRYMLRTIADSSRDRWVFCTDLFTCHRDYDRDPLIAEYRDIVRRTVRSLKQETIVYISGRELLPDDRALTIDLLHPSAEGMQEIARRLARRIRLHAEPQ</sequence>
<dbReference type="EMBL" id="QKRB01000054">
    <property type="protein sequence ID" value="PZD94246.1"/>
    <property type="molecule type" value="Genomic_DNA"/>
</dbReference>
<dbReference type="Proteomes" id="UP000249522">
    <property type="component" value="Unassembled WGS sequence"/>
</dbReference>
<organism evidence="2 3">
    <name type="scientific">Paenibacillus sambharensis</name>
    <dbReference type="NCBI Taxonomy" id="1803190"/>
    <lineage>
        <taxon>Bacteria</taxon>
        <taxon>Bacillati</taxon>
        <taxon>Bacillota</taxon>
        <taxon>Bacilli</taxon>
        <taxon>Bacillales</taxon>
        <taxon>Paenibacillaceae</taxon>
        <taxon>Paenibacillus</taxon>
    </lineage>
</organism>
<dbReference type="SUPFAM" id="SSF52266">
    <property type="entry name" value="SGNH hydrolase"/>
    <property type="match status" value="1"/>
</dbReference>
<dbReference type="OrthoDB" id="2536002at2"/>
<dbReference type="Pfam" id="PF13472">
    <property type="entry name" value="Lipase_GDSL_2"/>
    <property type="match status" value="1"/>
</dbReference>
<protein>
    <recommendedName>
        <fullName evidence="1">SGNH hydrolase-type esterase domain-containing protein</fullName>
    </recommendedName>
</protein>
<comment type="caution">
    <text evidence="2">The sequence shown here is derived from an EMBL/GenBank/DDBJ whole genome shotgun (WGS) entry which is preliminary data.</text>
</comment>
<proteinExistence type="predicted"/>
<keyword evidence="3" id="KW-1185">Reference proteome</keyword>
<gene>
    <name evidence="2" type="ORF">DNH61_19860</name>
</gene>
<dbReference type="InterPro" id="IPR036514">
    <property type="entry name" value="SGNH_hydro_sf"/>
</dbReference>
<dbReference type="InterPro" id="IPR013830">
    <property type="entry name" value="SGNH_hydro"/>
</dbReference>